<dbReference type="RefSeq" id="WP_146887357.1">
    <property type="nucleotide sequence ID" value="NZ_BJXB01000020.1"/>
</dbReference>
<sequence length="81" mass="9451">MKVFGLQLNVLIRDEDGMWQVLCSQDVLKKLIDAFDIQEHIWVEGEPHQISSIDFTDLEEARLGYDLFVMNLTVRRITRSA</sequence>
<dbReference type="OrthoDB" id="9883430at2"/>
<dbReference type="Proteomes" id="UP000321306">
    <property type="component" value="Unassembled WGS sequence"/>
</dbReference>
<proteinExistence type="predicted"/>
<name>A0A511N668_DEIC1</name>
<protein>
    <submittedName>
        <fullName evidence="1">Uncharacterized protein</fullName>
    </submittedName>
</protein>
<dbReference type="AlphaFoldDB" id="A0A511N668"/>
<gene>
    <name evidence="1" type="ORF">DC3_39800</name>
</gene>
<keyword evidence="2" id="KW-1185">Reference proteome</keyword>
<dbReference type="EMBL" id="BJXB01000020">
    <property type="protein sequence ID" value="GEM48345.1"/>
    <property type="molecule type" value="Genomic_DNA"/>
</dbReference>
<evidence type="ECO:0000313" key="1">
    <source>
        <dbReference type="EMBL" id="GEM48345.1"/>
    </source>
</evidence>
<accession>A0A511N668</accession>
<evidence type="ECO:0000313" key="2">
    <source>
        <dbReference type="Proteomes" id="UP000321306"/>
    </source>
</evidence>
<reference evidence="1 2" key="1">
    <citation type="submission" date="2019-07" db="EMBL/GenBank/DDBJ databases">
        <title>Whole genome shotgun sequence of Deinococcus cellulosilyticus NBRC 106333.</title>
        <authorList>
            <person name="Hosoyama A."/>
            <person name="Uohara A."/>
            <person name="Ohji S."/>
            <person name="Ichikawa N."/>
        </authorList>
    </citation>
    <scope>NUCLEOTIDE SEQUENCE [LARGE SCALE GENOMIC DNA]</scope>
    <source>
        <strain evidence="1 2">NBRC 106333</strain>
    </source>
</reference>
<organism evidence="1 2">
    <name type="scientific">Deinococcus cellulosilyticus (strain DSM 18568 / NBRC 106333 / KACC 11606 / 5516J-15)</name>
    <dbReference type="NCBI Taxonomy" id="1223518"/>
    <lineage>
        <taxon>Bacteria</taxon>
        <taxon>Thermotogati</taxon>
        <taxon>Deinococcota</taxon>
        <taxon>Deinococci</taxon>
        <taxon>Deinococcales</taxon>
        <taxon>Deinococcaceae</taxon>
        <taxon>Deinococcus</taxon>
    </lineage>
</organism>
<comment type="caution">
    <text evidence="1">The sequence shown here is derived from an EMBL/GenBank/DDBJ whole genome shotgun (WGS) entry which is preliminary data.</text>
</comment>